<sequence length="86" mass="9294">TELAGFIKKVRNKNKNSLSGLSIDEIVQRVTEHILDEEKKKKPNPGKDRRPSEPSSAASVTRATQGPPSVLVGSSPESQGQKTDNV</sequence>
<name>A0A4U1FC78_MONMO</name>
<evidence type="ECO:0000313" key="4">
    <source>
        <dbReference type="Proteomes" id="UP000308365"/>
    </source>
</evidence>
<dbReference type="Proteomes" id="UP000308365">
    <property type="component" value="Unassembled WGS sequence"/>
</dbReference>
<dbReference type="InterPro" id="IPR056870">
    <property type="entry name" value="TTC3/DZIP3/RBM44-like_helical"/>
</dbReference>
<evidence type="ECO:0000313" key="3">
    <source>
        <dbReference type="EMBL" id="TKC46406.1"/>
    </source>
</evidence>
<dbReference type="PANTHER" id="PTHR17550:SF4">
    <property type="entry name" value="E3 UBIQUITIN-PROTEIN LIGASE TTC3"/>
    <property type="match status" value="1"/>
</dbReference>
<feature type="compositionally biased region" description="Polar residues" evidence="1">
    <location>
        <begin position="53"/>
        <end position="67"/>
    </location>
</feature>
<comment type="caution">
    <text evidence="3">The sequence shown here is derived from an EMBL/GenBank/DDBJ whole genome shotgun (WGS) entry which is preliminary data.</text>
</comment>
<dbReference type="GO" id="GO:0004842">
    <property type="term" value="F:ubiquitin-protein transferase activity"/>
    <property type="evidence" value="ECO:0007669"/>
    <property type="project" value="TreeGrafter"/>
</dbReference>
<feature type="non-terminal residue" evidence="3">
    <location>
        <position position="1"/>
    </location>
</feature>
<dbReference type="Pfam" id="PF24905">
    <property type="entry name" value="TTC3_9th"/>
    <property type="match status" value="1"/>
</dbReference>
<dbReference type="AlphaFoldDB" id="A0A4U1FC78"/>
<evidence type="ECO:0000256" key="1">
    <source>
        <dbReference type="SAM" id="MobiDB-lite"/>
    </source>
</evidence>
<gene>
    <name evidence="3" type="ORF">EI555_005956</name>
</gene>
<feature type="compositionally biased region" description="Basic and acidic residues" evidence="1">
    <location>
        <begin position="34"/>
        <end position="52"/>
    </location>
</feature>
<dbReference type="GO" id="GO:0006511">
    <property type="term" value="P:ubiquitin-dependent protein catabolic process"/>
    <property type="evidence" value="ECO:0007669"/>
    <property type="project" value="TreeGrafter"/>
</dbReference>
<dbReference type="EMBL" id="RWIC01000270">
    <property type="protein sequence ID" value="TKC46406.1"/>
    <property type="molecule type" value="Genomic_DNA"/>
</dbReference>
<feature type="domain" description="TTC3/DZIP3/RBM44-like helical" evidence="2">
    <location>
        <begin position="1"/>
        <end position="42"/>
    </location>
</feature>
<feature type="compositionally biased region" description="Polar residues" evidence="1">
    <location>
        <begin position="75"/>
        <end position="86"/>
    </location>
</feature>
<feature type="region of interest" description="Disordered" evidence="1">
    <location>
        <begin position="34"/>
        <end position="86"/>
    </location>
</feature>
<dbReference type="PANTHER" id="PTHR17550">
    <property type="entry name" value="E3 UBIQUITIN-PROTEIN LIGASE TTC3"/>
    <property type="match status" value="1"/>
</dbReference>
<evidence type="ECO:0000259" key="2">
    <source>
        <dbReference type="Pfam" id="PF24905"/>
    </source>
</evidence>
<proteinExistence type="predicted"/>
<reference evidence="4" key="1">
    <citation type="journal article" date="2019" name="IScience">
        <title>Narwhal Genome Reveals Long-Term Low Genetic Diversity despite Current Large Abundance Size.</title>
        <authorList>
            <person name="Westbury M.V."/>
            <person name="Petersen B."/>
            <person name="Garde E."/>
            <person name="Heide-Jorgensen M.P."/>
            <person name="Lorenzen E.D."/>
        </authorList>
    </citation>
    <scope>NUCLEOTIDE SEQUENCE [LARGE SCALE GENOMIC DNA]</scope>
</reference>
<accession>A0A4U1FC78</accession>
<protein>
    <recommendedName>
        <fullName evidence="2">TTC3/DZIP3/RBM44-like helical domain-containing protein</fullName>
    </recommendedName>
</protein>
<feature type="non-terminal residue" evidence="3">
    <location>
        <position position="86"/>
    </location>
</feature>
<organism evidence="3 4">
    <name type="scientific">Monodon monoceros</name>
    <name type="common">Narwhal</name>
    <name type="synonym">Ceratodon monodon</name>
    <dbReference type="NCBI Taxonomy" id="40151"/>
    <lineage>
        <taxon>Eukaryota</taxon>
        <taxon>Metazoa</taxon>
        <taxon>Chordata</taxon>
        <taxon>Craniata</taxon>
        <taxon>Vertebrata</taxon>
        <taxon>Euteleostomi</taxon>
        <taxon>Mammalia</taxon>
        <taxon>Eutheria</taxon>
        <taxon>Laurasiatheria</taxon>
        <taxon>Artiodactyla</taxon>
        <taxon>Whippomorpha</taxon>
        <taxon>Cetacea</taxon>
        <taxon>Odontoceti</taxon>
        <taxon>Monodontidae</taxon>
        <taxon>Monodon</taxon>
    </lineage>
</organism>